<keyword evidence="6 9" id="KW-0418">Kinase</keyword>
<comment type="caution">
    <text evidence="11">The sequence shown here is derived from an EMBL/GenBank/DDBJ whole genome shotgun (WGS) entry which is preliminary data.</text>
</comment>
<gene>
    <name evidence="9" type="primary">ackA</name>
    <name evidence="11" type="ORF">ACFOGJ_23520</name>
</gene>
<sequence length="408" mass="42391">MTRAILTINAGSSSVKFSAYALPEDVPEAEPAEIGHGQVSGLGGGGVPARFEAFEPGPDGPVGVADDSLPAGAGNHRAALSAILDWLPGHVHGAQVVAIGHRVVHGGRDFAAPLLLDPAAIDRLRALVPLAPLHQPHNLAAVDAVAALYPALPQVACFDTAFHRSQPERSRLFALPYAWFEAGIERYGFHGLSYEFVAGRLPELLGREKTGRVVVAHLGNGASLCGMVDGVSQATSMGFTALDGLPMGSRCGQIDPGVLLYLMDAEGFDSRRLSDLLYRESGLKGLSGGISDMRALLADGGTGARRAVGYYVERVARGVAEMAAAIGGIDALVFTAGIGAHAAPVRAAVLQRLAFLGFRLDPATNDGHGPRLTLPGDGPSAWAIDTDEECMIARHTRDVVAGNAGRGN</sequence>
<accession>A0ABV7L6Q3</accession>
<reference evidence="12" key="1">
    <citation type="journal article" date="2019" name="Int. J. Syst. Evol. Microbiol.">
        <title>The Global Catalogue of Microorganisms (GCM) 10K type strain sequencing project: providing services to taxonomists for standard genome sequencing and annotation.</title>
        <authorList>
            <consortium name="The Broad Institute Genomics Platform"/>
            <consortium name="The Broad Institute Genome Sequencing Center for Infectious Disease"/>
            <person name="Wu L."/>
            <person name="Ma J."/>
        </authorList>
    </citation>
    <scope>NUCLEOTIDE SEQUENCE [LARGE SCALE GENOMIC DNA]</scope>
    <source>
        <strain evidence="12">KCTC 42964</strain>
    </source>
</reference>
<name>A0ABV7L6Q3_9PROT</name>
<feature type="binding site" evidence="9">
    <location>
        <position position="9"/>
    </location>
    <ligand>
        <name>Mg(2+)</name>
        <dbReference type="ChEBI" id="CHEBI:18420"/>
    </ligand>
</feature>
<feature type="site" description="Transition state stabilizer" evidence="9">
    <location>
        <position position="190"/>
    </location>
</feature>
<dbReference type="RefSeq" id="WP_379905226.1">
    <property type="nucleotide sequence ID" value="NZ_JBHRTR010000037.1"/>
</dbReference>
<dbReference type="InterPro" id="IPR000890">
    <property type="entry name" value="Aliphatic_acid_kin_short-chain"/>
</dbReference>
<dbReference type="NCBIfam" id="TIGR00016">
    <property type="entry name" value="ackA"/>
    <property type="match status" value="1"/>
</dbReference>
<feature type="binding site" evidence="9">
    <location>
        <begin position="292"/>
        <end position="294"/>
    </location>
    <ligand>
        <name>ATP</name>
        <dbReference type="ChEBI" id="CHEBI:30616"/>
    </ligand>
</feature>
<feature type="binding site" evidence="9">
    <location>
        <position position="102"/>
    </location>
    <ligand>
        <name>substrate</name>
    </ligand>
</feature>
<evidence type="ECO:0000256" key="10">
    <source>
        <dbReference type="RuleBase" id="RU003835"/>
    </source>
</evidence>
<dbReference type="PROSITE" id="PS01075">
    <property type="entry name" value="ACETATE_KINASE_1"/>
    <property type="match status" value="1"/>
</dbReference>
<dbReference type="Proteomes" id="UP001595528">
    <property type="component" value="Unassembled WGS sequence"/>
</dbReference>
<keyword evidence="8 9" id="KW-0460">Magnesium</keyword>
<comment type="catalytic activity">
    <reaction evidence="9">
        <text>acetate + ATP = acetyl phosphate + ADP</text>
        <dbReference type="Rhea" id="RHEA:11352"/>
        <dbReference type="ChEBI" id="CHEBI:22191"/>
        <dbReference type="ChEBI" id="CHEBI:30089"/>
        <dbReference type="ChEBI" id="CHEBI:30616"/>
        <dbReference type="ChEBI" id="CHEBI:456216"/>
        <dbReference type="EC" id="2.7.2.1"/>
    </reaction>
</comment>
<comment type="pathway">
    <text evidence="9">Metabolic intermediate biosynthesis; acetyl-CoA biosynthesis; acetyl-CoA from acetate: step 1/2.</text>
</comment>
<evidence type="ECO:0000256" key="8">
    <source>
        <dbReference type="ARBA" id="ARBA00022842"/>
    </source>
</evidence>
<dbReference type="SUPFAM" id="SSF53067">
    <property type="entry name" value="Actin-like ATPase domain"/>
    <property type="match status" value="2"/>
</dbReference>
<keyword evidence="3 9" id="KW-0808">Transferase</keyword>
<feature type="binding site" evidence="9">
    <location>
        <begin position="217"/>
        <end position="221"/>
    </location>
    <ligand>
        <name>ATP</name>
        <dbReference type="ChEBI" id="CHEBI:30616"/>
    </ligand>
</feature>
<comment type="subunit">
    <text evidence="9">Homodimer.</text>
</comment>
<keyword evidence="4 9" id="KW-0479">Metal-binding</keyword>
<evidence type="ECO:0000256" key="5">
    <source>
        <dbReference type="ARBA" id="ARBA00022741"/>
    </source>
</evidence>
<evidence type="ECO:0000256" key="2">
    <source>
        <dbReference type="ARBA" id="ARBA00022490"/>
    </source>
</evidence>
<evidence type="ECO:0000313" key="12">
    <source>
        <dbReference type="Proteomes" id="UP001595528"/>
    </source>
</evidence>
<comment type="caution">
    <text evidence="9">Lacks conserved residue(s) required for the propagation of feature annotation.</text>
</comment>
<keyword evidence="12" id="KW-1185">Reference proteome</keyword>
<evidence type="ECO:0000256" key="9">
    <source>
        <dbReference type="HAMAP-Rule" id="MF_00020"/>
    </source>
</evidence>
<organism evidence="11 12">
    <name type="scientific">Marinibaculum pumilum</name>
    <dbReference type="NCBI Taxonomy" id="1766165"/>
    <lineage>
        <taxon>Bacteria</taxon>
        <taxon>Pseudomonadati</taxon>
        <taxon>Pseudomonadota</taxon>
        <taxon>Alphaproteobacteria</taxon>
        <taxon>Rhodospirillales</taxon>
        <taxon>Rhodospirillaceae</taxon>
        <taxon>Marinibaculum</taxon>
    </lineage>
</organism>
<evidence type="ECO:0000256" key="6">
    <source>
        <dbReference type="ARBA" id="ARBA00022777"/>
    </source>
</evidence>
<keyword evidence="2 9" id="KW-0963">Cytoplasm</keyword>
<feature type="active site" description="Proton donor/acceptor" evidence="9">
    <location>
        <position position="159"/>
    </location>
</feature>
<comment type="function">
    <text evidence="9">Catalyzes the formation of acetyl phosphate from acetate and ATP. Can also catalyze the reverse reaction.</text>
</comment>
<dbReference type="Pfam" id="PF00871">
    <property type="entry name" value="Acetate_kinase"/>
    <property type="match status" value="1"/>
</dbReference>
<dbReference type="EMBL" id="JBHRTR010000037">
    <property type="protein sequence ID" value="MFC3230240.1"/>
    <property type="molecule type" value="Genomic_DNA"/>
</dbReference>
<protein>
    <recommendedName>
        <fullName evidence="9">Acetate kinase</fullName>
        <ecNumber evidence="9">2.7.2.1</ecNumber>
    </recommendedName>
    <alternativeName>
        <fullName evidence="9">Acetokinase</fullName>
    </alternativeName>
</protein>
<evidence type="ECO:0000256" key="4">
    <source>
        <dbReference type="ARBA" id="ARBA00022723"/>
    </source>
</evidence>
<keyword evidence="5 9" id="KW-0547">Nucleotide-binding</keyword>
<dbReference type="InterPro" id="IPR004372">
    <property type="entry name" value="Ac/propionate_kinase"/>
</dbReference>
<dbReference type="PANTHER" id="PTHR21060:SF21">
    <property type="entry name" value="ACETATE KINASE"/>
    <property type="match status" value="1"/>
</dbReference>
<dbReference type="HAMAP" id="MF_00020">
    <property type="entry name" value="Acetate_kinase"/>
    <property type="match status" value="1"/>
</dbReference>
<evidence type="ECO:0000313" key="11">
    <source>
        <dbReference type="EMBL" id="MFC3230240.1"/>
    </source>
</evidence>
<dbReference type="InterPro" id="IPR043129">
    <property type="entry name" value="ATPase_NBD"/>
</dbReference>
<comment type="cofactor">
    <cofactor evidence="9">
        <name>Mg(2+)</name>
        <dbReference type="ChEBI" id="CHEBI:18420"/>
    </cofactor>
    <cofactor evidence="9">
        <name>Mn(2+)</name>
        <dbReference type="ChEBI" id="CHEBI:29035"/>
    </cofactor>
    <text evidence="9">Mg(2+). Can also accept Mn(2+).</text>
</comment>
<evidence type="ECO:0000256" key="1">
    <source>
        <dbReference type="ARBA" id="ARBA00008748"/>
    </source>
</evidence>
<keyword evidence="7 9" id="KW-0067">ATP-binding</keyword>
<feature type="binding site" evidence="9">
    <location>
        <position position="388"/>
    </location>
    <ligand>
        <name>Mg(2+)</name>
        <dbReference type="ChEBI" id="CHEBI:18420"/>
    </ligand>
</feature>
<comment type="similarity">
    <text evidence="1 9 10">Belongs to the acetokinase family.</text>
</comment>
<dbReference type="GO" id="GO:0016301">
    <property type="term" value="F:kinase activity"/>
    <property type="evidence" value="ECO:0007669"/>
    <property type="project" value="UniProtKB-KW"/>
</dbReference>
<dbReference type="InterPro" id="IPR023865">
    <property type="entry name" value="Aliphatic_acid_kinase_CS"/>
</dbReference>
<feature type="site" description="Transition state stabilizer" evidence="9">
    <location>
        <position position="250"/>
    </location>
</feature>
<evidence type="ECO:0000256" key="7">
    <source>
        <dbReference type="ARBA" id="ARBA00022840"/>
    </source>
</evidence>
<dbReference type="EC" id="2.7.2.1" evidence="9"/>
<dbReference type="Gene3D" id="3.30.420.40">
    <property type="match status" value="2"/>
</dbReference>
<comment type="subcellular location">
    <subcellularLocation>
        <location evidence="9">Cytoplasm</location>
    </subcellularLocation>
</comment>
<evidence type="ECO:0000256" key="3">
    <source>
        <dbReference type="ARBA" id="ARBA00022679"/>
    </source>
</evidence>
<feature type="binding site" evidence="9">
    <location>
        <position position="16"/>
    </location>
    <ligand>
        <name>ATP</name>
        <dbReference type="ChEBI" id="CHEBI:30616"/>
    </ligand>
</feature>
<dbReference type="PANTHER" id="PTHR21060">
    <property type="entry name" value="ACETATE KINASE"/>
    <property type="match status" value="1"/>
</dbReference>
<dbReference type="PRINTS" id="PR00471">
    <property type="entry name" value="ACETATEKNASE"/>
</dbReference>
<proteinExistence type="inferred from homology"/>
<dbReference type="PIRSF" id="PIRSF000722">
    <property type="entry name" value="Acetate_prop_kin"/>
    <property type="match status" value="1"/>
</dbReference>